<dbReference type="InterPro" id="IPR053049">
    <property type="entry name" value="TSC22_domain_protein_2"/>
</dbReference>
<dbReference type="PANTHER" id="PTHR46894:SF2">
    <property type="entry name" value="TSC22 DOMAIN FAMILY MEMBER 4"/>
    <property type="match status" value="1"/>
</dbReference>
<reference evidence="5" key="1">
    <citation type="submission" date="2025-08" db="UniProtKB">
        <authorList>
            <consortium name="RefSeq"/>
        </authorList>
    </citation>
    <scope>IDENTIFICATION</scope>
    <source>
        <tissue evidence="5">Sperm</tissue>
    </source>
</reference>
<dbReference type="AlphaFoldDB" id="A0AAJ7U8G1"/>
<feature type="coiled-coil region" evidence="2">
    <location>
        <begin position="368"/>
        <end position="402"/>
    </location>
</feature>
<comment type="similarity">
    <text evidence="1">Belongs to the TSC-22/Dip/Bun family.</text>
</comment>
<dbReference type="GO" id="GO:0006357">
    <property type="term" value="P:regulation of transcription by RNA polymerase II"/>
    <property type="evidence" value="ECO:0007669"/>
    <property type="project" value="InterPro"/>
</dbReference>
<keyword evidence="4" id="KW-1185">Reference proteome</keyword>
<evidence type="ECO:0000256" key="2">
    <source>
        <dbReference type="SAM" id="Coils"/>
    </source>
</evidence>
<keyword evidence="2" id="KW-0175">Coiled coil</keyword>
<evidence type="ECO:0000313" key="5">
    <source>
        <dbReference type="RefSeq" id="XP_032831089.1"/>
    </source>
</evidence>
<feature type="region of interest" description="Disordered" evidence="3">
    <location>
        <begin position="101"/>
        <end position="123"/>
    </location>
</feature>
<accession>A0AAJ7U8G1</accession>
<dbReference type="PROSITE" id="PS01289">
    <property type="entry name" value="TSC22"/>
    <property type="match status" value="1"/>
</dbReference>
<dbReference type="PANTHER" id="PTHR46894">
    <property type="entry name" value="TSC22 DOMAIN FAMILY PROTEIN 2"/>
    <property type="match status" value="1"/>
</dbReference>
<feature type="region of interest" description="Disordered" evidence="3">
    <location>
        <begin position="137"/>
        <end position="210"/>
    </location>
</feature>
<evidence type="ECO:0000256" key="3">
    <source>
        <dbReference type="SAM" id="MobiDB-lite"/>
    </source>
</evidence>
<dbReference type="InterPro" id="IPR000580">
    <property type="entry name" value="TSC22/Bun"/>
</dbReference>
<dbReference type="InterPro" id="IPR047862">
    <property type="entry name" value="TSC22/BUN_CS"/>
</dbReference>
<dbReference type="Proteomes" id="UP001318040">
    <property type="component" value="Chromosome 55"/>
</dbReference>
<dbReference type="KEGG" id="pmrn:116954570"/>
<sequence length="432" mass="45021">MDPLVDSASSEKRRRGFQITCVEHQPGLVAGPGGTLGGEPPSPRAGSRGTPSPTAPAERCRTPSPRFRLVRLDSAAAASTPSIRRGRWTCVEFVDAQWRDDATSSQGCGPDPATGSCKPPRSPRFRKVVLLEERCRGPAVKGAGPPFPAPLQHAGPRTPDPGNPLANPGLGPPASDPGGRAPASPKPPGSPSCAESPRASTPCAEDTCDGAAEVPPVRAAFVSPTLVLPSFHDYSPRPLPPPPPPPARISLPALAAALPVSSTVTSSTSSLLRPPPPCAETHSAPGSPVTPRAAPSERRGGRRPGSLQHGDISQRGSFSSPWGGPGLTVRGAQHRRGAFDVDSASGASVVAIDNKIEQAMDLVKSHLMFAVREEVEVLKDQIKELVERNSHLERENSALKGLASPEQLRDIQAQLTGRQQRAIGGAPSSLTP</sequence>
<evidence type="ECO:0000313" key="4">
    <source>
        <dbReference type="Proteomes" id="UP001318040"/>
    </source>
</evidence>
<name>A0AAJ7U8G1_PETMA</name>
<proteinExistence type="inferred from homology"/>
<evidence type="ECO:0000256" key="1">
    <source>
        <dbReference type="ARBA" id="ARBA00007908"/>
    </source>
</evidence>
<dbReference type="CDD" id="cd21938">
    <property type="entry name" value="ZIP_TSC22D1"/>
    <property type="match status" value="1"/>
</dbReference>
<protein>
    <submittedName>
        <fullName evidence="5">TSC22 domain family protein 4-like isoform X1</fullName>
    </submittedName>
</protein>
<feature type="region of interest" description="Disordered" evidence="3">
    <location>
        <begin position="266"/>
        <end position="330"/>
    </location>
</feature>
<feature type="region of interest" description="Disordered" evidence="3">
    <location>
        <begin position="1"/>
        <end position="64"/>
    </location>
</feature>
<dbReference type="SUPFAM" id="SSF58026">
    <property type="entry name" value="Delta-sleep-inducing peptide immunoreactive peptide"/>
    <property type="match status" value="1"/>
</dbReference>
<gene>
    <name evidence="5" type="primary">LOC116954570</name>
</gene>
<dbReference type="Pfam" id="PF01166">
    <property type="entry name" value="TSC22"/>
    <property type="match status" value="1"/>
</dbReference>
<dbReference type="RefSeq" id="XP_032831089.1">
    <property type="nucleotide sequence ID" value="XM_032975198.1"/>
</dbReference>
<dbReference type="FunFam" id="1.20.5.490:FF:000002">
    <property type="entry name" value="TSC22 domain family, member 1"/>
    <property type="match status" value="1"/>
</dbReference>
<dbReference type="Gene3D" id="1.20.5.490">
    <property type="entry name" value="Single helix bin"/>
    <property type="match status" value="1"/>
</dbReference>
<organism evidence="4 5">
    <name type="scientific">Petromyzon marinus</name>
    <name type="common">Sea lamprey</name>
    <dbReference type="NCBI Taxonomy" id="7757"/>
    <lineage>
        <taxon>Eukaryota</taxon>
        <taxon>Metazoa</taxon>
        <taxon>Chordata</taxon>
        <taxon>Craniata</taxon>
        <taxon>Vertebrata</taxon>
        <taxon>Cyclostomata</taxon>
        <taxon>Hyperoartia</taxon>
        <taxon>Petromyzontiformes</taxon>
        <taxon>Petromyzontidae</taxon>
        <taxon>Petromyzon</taxon>
    </lineage>
</organism>